<gene>
    <name evidence="3" type="ORF">B0T10DRAFT_224058</name>
</gene>
<evidence type="ECO:0000313" key="4">
    <source>
        <dbReference type="Proteomes" id="UP000777438"/>
    </source>
</evidence>
<evidence type="ECO:0000256" key="2">
    <source>
        <dbReference type="SAM" id="SignalP"/>
    </source>
</evidence>
<feature type="compositionally biased region" description="Gly residues" evidence="1">
    <location>
        <begin position="139"/>
        <end position="150"/>
    </location>
</feature>
<dbReference type="AlphaFoldDB" id="A0A9P8WD44"/>
<keyword evidence="2" id="KW-0732">Signal</keyword>
<dbReference type="Proteomes" id="UP000777438">
    <property type="component" value="Unassembled WGS sequence"/>
</dbReference>
<dbReference type="OrthoDB" id="5310497at2759"/>
<dbReference type="Pfam" id="PF11327">
    <property type="entry name" value="Egh16-like"/>
    <property type="match status" value="1"/>
</dbReference>
<dbReference type="PANTHER" id="PTHR34618">
    <property type="entry name" value="SURFACE PROTEIN MAS1, PUTATIVE-RELATED"/>
    <property type="match status" value="1"/>
</dbReference>
<evidence type="ECO:0000256" key="1">
    <source>
        <dbReference type="SAM" id="MobiDB-lite"/>
    </source>
</evidence>
<feature type="signal peptide" evidence="2">
    <location>
        <begin position="1"/>
        <end position="16"/>
    </location>
</feature>
<evidence type="ECO:0000313" key="3">
    <source>
        <dbReference type="EMBL" id="KAH6895698.1"/>
    </source>
</evidence>
<dbReference type="InterPro" id="IPR021476">
    <property type="entry name" value="Egh16-like"/>
</dbReference>
<dbReference type="EMBL" id="JAGPYM010000004">
    <property type="protein sequence ID" value="KAH6895698.1"/>
    <property type="molecule type" value="Genomic_DNA"/>
</dbReference>
<comment type="caution">
    <text evidence="3">The sequence shown here is derived from an EMBL/GenBank/DDBJ whole genome shotgun (WGS) entry which is preliminary data.</text>
</comment>
<feature type="chain" id="PRO_5040375161" evidence="2">
    <location>
        <begin position="17"/>
        <end position="307"/>
    </location>
</feature>
<name>A0A9P8WD44_9HYPO</name>
<reference evidence="3 4" key="1">
    <citation type="journal article" date="2021" name="Nat. Commun.">
        <title>Genetic determinants of endophytism in the Arabidopsis root mycobiome.</title>
        <authorList>
            <person name="Mesny F."/>
            <person name="Miyauchi S."/>
            <person name="Thiergart T."/>
            <person name="Pickel B."/>
            <person name="Atanasova L."/>
            <person name="Karlsson M."/>
            <person name="Huettel B."/>
            <person name="Barry K.W."/>
            <person name="Haridas S."/>
            <person name="Chen C."/>
            <person name="Bauer D."/>
            <person name="Andreopoulos W."/>
            <person name="Pangilinan J."/>
            <person name="LaButti K."/>
            <person name="Riley R."/>
            <person name="Lipzen A."/>
            <person name="Clum A."/>
            <person name="Drula E."/>
            <person name="Henrissat B."/>
            <person name="Kohler A."/>
            <person name="Grigoriev I.V."/>
            <person name="Martin F.M."/>
            <person name="Hacquard S."/>
        </authorList>
    </citation>
    <scope>NUCLEOTIDE SEQUENCE [LARGE SCALE GENOMIC DNA]</scope>
    <source>
        <strain evidence="3 4">MPI-CAGE-CH-0241</strain>
    </source>
</reference>
<organism evidence="3 4">
    <name type="scientific">Thelonectria olida</name>
    <dbReference type="NCBI Taxonomy" id="1576542"/>
    <lineage>
        <taxon>Eukaryota</taxon>
        <taxon>Fungi</taxon>
        <taxon>Dikarya</taxon>
        <taxon>Ascomycota</taxon>
        <taxon>Pezizomycotina</taxon>
        <taxon>Sordariomycetes</taxon>
        <taxon>Hypocreomycetidae</taxon>
        <taxon>Hypocreales</taxon>
        <taxon>Nectriaceae</taxon>
        <taxon>Thelonectria</taxon>
    </lineage>
</organism>
<dbReference type="PANTHER" id="PTHR34618:SF1">
    <property type="entry name" value="SECRETED PROTEIN"/>
    <property type="match status" value="1"/>
</dbReference>
<accession>A0A9P8WD44</accession>
<protein>
    <submittedName>
        <fullName evidence="3">Uncharacterized protein</fullName>
    </submittedName>
</protein>
<proteinExistence type="predicted"/>
<keyword evidence="4" id="KW-1185">Reference proteome</keyword>
<feature type="region of interest" description="Disordered" evidence="1">
    <location>
        <begin position="94"/>
        <end position="162"/>
    </location>
</feature>
<sequence length="307" mass="31478">MRYQLVSVALITAVSGHGVVTSIEGANGVSMPGLSIADGTPRDCSSNRCGSQADTSIIRDREIASGEVGPLGRTEGNGPVDPAVLISSFMGGNSNVPVNNGTGTGQEDDIPNNLGQKRRRSYRRAQQQKAEHRRQIGKFLGGLLGGGGDNQGEKTEEPEEVSVAAAAGDGTASGLPTASDDGVVTLKYRQINQDGAGPLSAAIDGTSGGSDPDAFQTAEVTQDVPGLGFGGLSLATNTDFPVTVQMPQGMTCDGSVGGADNVCIVRVRNSAAAGPFGGSAAFTQSAAARKRAIAYRLKKRMQLDRKN</sequence>